<accession>A0ABV3CK02</accession>
<name>A0ABV3CK02_9ACTN</name>
<organism evidence="3 4">
    <name type="scientific">Streptomyces narbonensis</name>
    <dbReference type="NCBI Taxonomy" id="67333"/>
    <lineage>
        <taxon>Bacteria</taxon>
        <taxon>Bacillati</taxon>
        <taxon>Actinomycetota</taxon>
        <taxon>Actinomycetes</taxon>
        <taxon>Kitasatosporales</taxon>
        <taxon>Streptomycetaceae</taxon>
        <taxon>Streptomyces</taxon>
    </lineage>
</organism>
<proteinExistence type="predicted"/>
<evidence type="ECO:0000256" key="1">
    <source>
        <dbReference type="SAM" id="SignalP"/>
    </source>
</evidence>
<comment type="caution">
    <text evidence="3">The sequence shown here is derived from an EMBL/GenBank/DDBJ whole genome shotgun (WGS) entry which is preliminary data.</text>
</comment>
<keyword evidence="1" id="KW-0732">Signal</keyword>
<evidence type="ECO:0000313" key="3">
    <source>
        <dbReference type="EMBL" id="MEU7074478.1"/>
    </source>
</evidence>
<feature type="chain" id="PRO_5047458512" evidence="1">
    <location>
        <begin position="26"/>
        <end position="139"/>
    </location>
</feature>
<gene>
    <name evidence="3" type="ORF">AB0A88_30750</name>
</gene>
<feature type="signal peptide" evidence="1">
    <location>
        <begin position="1"/>
        <end position="25"/>
    </location>
</feature>
<sequence length="139" mass="14165">MRVRTALAAGALLAAAVAVAPLAHARGADGLSVHGYGTVAEDSTVTLSGTYRCTDDSAGPVFVSSTLRQGNRSAGIGGTRAVCDGHLHEWVNTSVVKDPAYQPGAARVEATLVQLTAGGELGLPTPGFLAREESDVELH</sequence>
<dbReference type="Proteomes" id="UP001551329">
    <property type="component" value="Unassembled WGS sequence"/>
</dbReference>
<reference evidence="3 4" key="1">
    <citation type="submission" date="2024-06" db="EMBL/GenBank/DDBJ databases">
        <title>The Natural Products Discovery Center: Release of the First 8490 Sequenced Strains for Exploring Actinobacteria Biosynthetic Diversity.</title>
        <authorList>
            <person name="Kalkreuter E."/>
            <person name="Kautsar S.A."/>
            <person name="Yang D."/>
            <person name="Bader C.D."/>
            <person name="Teijaro C.N."/>
            <person name="Fluegel L."/>
            <person name="Davis C.M."/>
            <person name="Simpson J.R."/>
            <person name="Lauterbach L."/>
            <person name="Steele A.D."/>
            <person name="Gui C."/>
            <person name="Meng S."/>
            <person name="Li G."/>
            <person name="Viehrig K."/>
            <person name="Ye F."/>
            <person name="Su P."/>
            <person name="Kiefer A.F."/>
            <person name="Nichols A."/>
            <person name="Cepeda A.J."/>
            <person name="Yan W."/>
            <person name="Fan B."/>
            <person name="Jiang Y."/>
            <person name="Adhikari A."/>
            <person name="Zheng C.-J."/>
            <person name="Schuster L."/>
            <person name="Cowan T.M."/>
            <person name="Smanski M.J."/>
            <person name="Chevrette M.G."/>
            <person name="De Carvalho L.P.S."/>
            <person name="Shen B."/>
        </authorList>
    </citation>
    <scope>NUCLEOTIDE SEQUENCE [LARGE SCALE GENOMIC DNA]</scope>
    <source>
        <strain evidence="3 4">NPDC045974</strain>
    </source>
</reference>
<feature type="domain" description="DUF6299" evidence="2">
    <location>
        <begin position="30"/>
        <end position="138"/>
    </location>
</feature>
<dbReference type="EMBL" id="JBEZAE010000027">
    <property type="protein sequence ID" value="MEU7074478.1"/>
    <property type="molecule type" value="Genomic_DNA"/>
</dbReference>
<dbReference type="RefSeq" id="WP_358476002.1">
    <property type="nucleotide sequence ID" value="NZ_JBEZAE010000027.1"/>
</dbReference>
<protein>
    <submittedName>
        <fullName evidence="3">DUF6299 family protein</fullName>
    </submittedName>
</protein>
<evidence type="ECO:0000259" key="2">
    <source>
        <dbReference type="Pfam" id="PF19816"/>
    </source>
</evidence>
<keyword evidence="4" id="KW-1185">Reference proteome</keyword>
<dbReference type="Pfam" id="PF19816">
    <property type="entry name" value="DUF6299"/>
    <property type="match status" value="1"/>
</dbReference>
<dbReference type="InterPro" id="IPR046266">
    <property type="entry name" value="DUF6299"/>
</dbReference>
<evidence type="ECO:0000313" key="4">
    <source>
        <dbReference type="Proteomes" id="UP001551329"/>
    </source>
</evidence>